<feature type="compositionally biased region" description="Polar residues" evidence="1">
    <location>
        <begin position="72"/>
        <end position="83"/>
    </location>
</feature>
<keyword evidence="3" id="KW-1185">Reference proteome</keyword>
<evidence type="ECO:0000313" key="3">
    <source>
        <dbReference type="Proteomes" id="UP001596001"/>
    </source>
</evidence>
<proteinExistence type="predicted"/>
<dbReference type="Proteomes" id="UP001596001">
    <property type="component" value="Unassembled WGS sequence"/>
</dbReference>
<organism evidence="2 3">
    <name type="scientific">Giesbergeria sinuosa</name>
    <dbReference type="NCBI Taxonomy" id="80883"/>
    <lineage>
        <taxon>Bacteria</taxon>
        <taxon>Pseudomonadati</taxon>
        <taxon>Pseudomonadota</taxon>
        <taxon>Betaproteobacteria</taxon>
        <taxon>Burkholderiales</taxon>
        <taxon>Comamonadaceae</taxon>
        <taxon>Giesbergeria</taxon>
    </lineage>
</organism>
<gene>
    <name evidence="2" type="ORF">ACFO6X_14180</name>
</gene>
<evidence type="ECO:0000256" key="1">
    <source>
        <dbReference type="SAM" id="MobiDB-lite"/>
    </source>
</evidence>
<reference evidence="3" key="1">
    <citation type="journal article" date="2019" name="Int. J. Syst. Evol. Microbiol.">
        <title>The Global Catalogue of Microorganisms (GCM) 10K type strain sequencing project: providing services to taxonomists for standard genome sequencing and annotation.</title>
        <authorList>
            <consortium name="The Broad Institute Genomics Platform"/>
            <consortium name="The Broad Institute Genome Sequencing Center for Infectious Disease"/>
            <person name="Wu L."/>
            <person name="Ma J."/>
        </authorList>
    </citation>
    <scope>NUCLEOTIDE SEQUENCE [LARGE SCALE GENOMIC DNA]</scope>
    <source>
        <strain evidence="3">CCUG 49452</strain>
    </source>
</reference>
<dbReference type="InterPro" id="IPR036895">
    <property type="entry name" value="Uracil-DNA_glycosylase-like_sf"/>
</dbReference>
<comment type="caution">
    <text evidence="2">The sequence shown here is derived from an EMBL/GenBank/DDBJ whole genome shotgun (WGS) entry which is preliminary data.</text>
</comment>
<dbReference type="SUPFAM" id="SSF52141">
    <property type="entry name" value="Uracil-DNA glycosylase-like"/>
    <property type="match status" value="1"/>
</dbReference>
<protein>
    <recommendedName>
        <fullName evidence="4">DNA polymerase</fullName>
    </recommendedName>
</protein>
<dbReference type="RefSeq" id="WP_382434246.1">
    <property type="nucleotide sequence ID" value="NZ_JBHSHJ010000014.1"/>
</dbReference>
<feature type="compositionally biased region" description="Pro residues" evidence="1">
    <location>
        <begin position="50"/>
        <end position="64"/>
    </location>
</feature>
<dbReference type="Gene3D" id="3.40.470.10">
    <property type="entry name" value="Uracil-DNA glycosylase-like domain"/>
    <property type="match status" value="1"/>
</dbReference>
<feature type="region of interest" description="Disordered" evidence="1">
    <location>
        <begin position="42"/>
        <end position="83"/>
    </location>
</feature>
<evidence type="ECO:0000313" key="2">
    <source>
        <dbReference type="EMBL" id="MFC4790128.1"/>
    </source>
</evidence>
<accession>A0ABV9QFU1</accession>
<evidence type="ECO:0008006" key="4">
    <source>
        <dbReference type="Google" id="ProtNLM"/>
    </source>
</evidence>
<dbReference type="EMBL" id="JBHSHJ010000014">
    <property type="protein sequence ID" value="MFC4790128.1"/>
    <property type="molecule type" value="Genomic_DNA"/>
</dbReference>
<sequence>MSLHLDSRQRAMLQEMGVPVWWPAAPLPHTVAAVAHPDALTPPTANAVPQPAPILHPTPTPPPSKAAYQPTAPATNTPAESANTTTTLVLHPPRLLYPTPAANTPAPADLGHDAWLIVAEGRANADPLAGDAGTLLHHMLRALQLHRHPQVFFCGVELAANTPADSPTHPDALLHEALAQIRPVMVLLMGRLAARAALGRTEPLGQLRAQPHSVAGHPAIVTYDAPYLLRLGKYKAAAWADLCHARHMVRTHPTRPEQRP</sequence>
<name>A0ABV9QFU1_9BURK</name>